<dbReference type="EMBL" id="BTRK01000006">
    <property type="protein sequence ID" value="GMR57335.1"/>
    <property type="molecule type" value="Genomic_DNA"/>
</dbReference>
<organism evidence="1 2">
    <name type="scientific">Pristionchus mayeri</name>
    <dbReference type="NCBI Taxonomy" id="1317129"/>
    <lineage>
        <taxon>Eukaryota</taxon>
        <taxon>Metazoa</taxon>
        <taxon>Ecdysozoa</taxon>
        <taxon>Nematoda</taxon>
        <taxon>Chromadorea</taxon>
        <taxon>Rhabditida</taxon>
        <taxon>Rhabditina</taxon>
        <taxon>Diplogasteromorpha</taxon>
        <taxon>Diplogasteroidea</taxon>
        <taxon>Neodiplogasteridae</taxon>
        <taxon>Pristionchus</taxon>
    </lineage>
</organism>
<evidence type="ECO:0000313" key="2">
    <source>
        <dbReference type="Proteomes" id="UP001328107"/>
    </source>
</evidence>
<dbReference type="Proteomes" id="UP001328107">
    <property type="component" value="Unassembled WGS sequence"/>
</dbReference>
<dbReference type="AlphaFoldDB" id="A0AAN5D780"/>
<feature type="non-terminal residue" evidence="1">
    <location>
        <position position="79"/>
    </location>
</feature>
<protein>
    <submittedName>
        <fullName evidence="1">Uncharacterized protein</fullName>
    </submittedName>
</protein>
<evidence type="ECO:0000313" key="1">
    <source>
        <dbReference type="EMBL" id="GMR57335.1"/>
    </source>
</evidence>
<proteinExistence type="predicted"/>
<sequence>MAFKDILDYVSISYHSRGMNDSNYALKIKRIAMPSAYDLVALPDRLAMIMNEAEINIHSCLYQISGDESISLKFSNSWP</sequence>
<name>A0AAN5D780_9BILA</name>
<keyword evidence="2" id="KW-1185">Reference proteome</keyword>
<accession>A0AAN5D780</accession>
<comment type="caution">
    <text evidence="1">The sequence shown here is derived from an EMBL/GenBank/DDBJ whole genome shotgun (WGS) entry which is preliminary data.</text>
</comment>
<reference evidence="2" key="1">
    <citation type="submission" date="2022-10" db="EMBL/GenBank/DDBJ databases">
        <title>Genome assembly of Pristionchus species.</title>
        <authorList>
            <person name="Yoshida K."/>
            <person name="Sommer R.J."/>
        </authorList>
    </citation>
    <scope>NUCLEOTIDE SEQUENCE [LARGE SCALE GENOMIC DNA]</scope>
    <source>
        <strain evidence="2">RS5460</strain>
    </source>
</reference>
<gene>
    <name evidence="1" type="ORF">PMAYCL1PPCAC_27530</name>
</gene>